<reference evidence="2" key="1">
    <citation type="submission" date="2016-10" db="EMBL/GenBank/DDBJ databases">
        <authorList>
            <person name="Varghese N."/>
            <person name="Submissions S."/>
        </authorList>
    </citation>
    <scope>NUCLEOTIDE SEQUENCE [LARGE SCALE GENOMIC DNA]</scope>
    <source>
        <strain evidence="2">DSM 22017</strain>
    </source>
</reference>
<dbReference type="InterPro" id="IPR027417">
    <property type="entry name" value="P-loop_NTPase"/>
</dbReference>
<evidence type="ECO:0000313" key="1">
    <source>
        <dbReference type="EMBL" id="SED00970.1"/>
    </source>
</evidence>
<dbReference type="SUPFAM" id="SSF52540">
    <property type="entry name" value="P-loop containing nucleoside triphosphate hydrolases"/>
    <property type="match status" value="1"/>
</dbReference>
<dbReference type="GO" id="GO:0008146">
    <property type="term" value="F:sulfotransferase activity"/>
    <property type="evidence" value="ECO:0007669"/>
    <property type="project" value="InterPro"/>
</dbReference>
<dbReference type="AlphaFoldDB" id="A0A1H4X6W3"/>
<dbReference type="EMBL" id="FNRT01000002">
    <property type="protein sequence ID" value="SED00970.1"/>
    <property type="molecule type" value="Genomic_DNA"/>
</dbReference>
<dbReference type="STRING" id="402596.SAMN04489844_3461"/>
<gene>
    <name evidence="1" type="ORF">SAMN04489844_3461</name>
</gene>
<name>A0A1H4X6W3_9ACTN</name>
<dbReference type="Proteomes" id="UP000198742">
    <property type="component" value="Unassembled WGS sequence"/>
</dbReference>
<keyword evidence="2" id="KW-1185">Reference proteome</keyword>
<protein>
    <submittedName>
        <fullName evidence="1">Sulfotransferase family protein</fullName>
    </submittedName>
</protein>
<organism evidence="1 2">
    <name type="scientific">Nocardioides exalbidus</name>
    <dbReference type="NCBI Taxonomy" id="402596"/>
    <lineage>
        <taxon>Bacteria</taxon>
        <taxon>Bacillati</taxon>
        <taxon>Actinomycetota</taxon>
        <taxon>Actinomycetes</taxon>
        <taxon>Propionibacteriales</taxon>
        <taxon>Nocardioidaceae</taxon>
        <taxon>Nocardioides</taxon>
    </lineage>
</organism>
<dbReference type="Gene3D" id="3.40.50.300">
    <property type="entry name" value="P-loop containing nucleotide triphosphate hydrolases"/>
    <property type="match status" value="1"/>
</dbReference>
<proteinExistence type="predicted"/>
<evidence type="ECO:0000313" key="2">
    <source>
        <dbReference type="Proteomes" id="UP000198742"/>
    </source>
</evidence>
<dbReference type="Pfam" id="PF03567">
    <property type="entry name" value="Sulfotransfer_2"/>
    <property type="match status" value="1"/>
</dbReference>
<dbReference type="InterPro" id="IPR005331">
    <property type="entry name" value="Sulfotransferase"/>
</dbReference>
<dbReference type="GO" id="GO:0016020">
    <property type="term" value="C:membrane"/>
    <property type="evidence" value="ECO:0007669"/>
    <property type="project" value="InterPro"/>
</dbReference>
<dbReference type="OrthoDB" id="288532at2"/>
<keyword evidence="1" id="KW-0808">Transferase</keyword>
<accession>A0A1H4X6W3</accession>
<sequence length="229" mass="25526">MGPIMSGGPDVVSRRSTRVAPVPIFTRDGRSILFVHVPKTGGTSVERMFIRAGWDVGLRATPHTHPAQSRLHRISPQHLHAPLLTELLRLGRFDAVFLVVRDPLLRFRSEYVMRNKRHEEAGRASHVEAWTDDVLDRLAANPSLLDNHLRPQHEFVLPQARVYRLEDGLEAAMADLRDHSGLHLPTEVPHTLDSGAGGGLSSRDVEVTDAVAARVRALYARDHEVFGYA</sequence>